<dbReference type="InterPro" id="IPR014718">
    <property type="entry name" value="GH-type_carb-bd"/>
</dbReference>
<protein>
    <submittedName>
        <fullName evidence="1">Aldose epimerase</fullName>
    </submittedName>
</protein>
<proteinExistence type="predicted"/>
<dbReference type="InterPro" id="IPR008183">
    <property type="entry name" value="Aldose_1/G6P_1-epimerase"/>
</dbReference>
<dbReference type="Proteomes" id="UP001477672">
    <property type="component" value="Unassembled WGS sequence"/>
</dbReference>
<keyword evidence="2" id="KW-1185">Reference proteome</keyword>
<evidence type="ECO:0000313" key="2">
    <source>
        <dbReference type="Proteomes" id="UP001477672"/>
    </source>
</evidence>
<dbReference type="Gene3D" id="2.70.98.10">
    <property type="match status" value="1"/>
</dbReference>
<dbReference type="PANTHER" id="PTHR11122:SF13">
    <property type="entry name" value="GLUCOSE-6-PHOSPHATE 1-EPIMERASE"/>
    <property type="match status" value="1"/>
</dbReference>
<accession>A0ABV1GBZ8</accession>
<name>A0ABV1GBZ8_9FIRM</name>
<evidence type="ECO:0000313" key="1">
    <source>
        <dbReference type="EMBL" id="MEQ2519335.1"/>
    </source>
</evidence>
<dbReference type="EMBL" id="JBBMFA010000050">
    <property type="protein sequence ID" value="MEQ2519335.1"/>
    <property type="molecule type" value="Genomic_DNA"/>
</dbReference>
<gene>
    <name evidence="1" type="ORF">WMO24_02620</name>
</gene>
<reference evidence="1 2" key="1">
    <citation type="submission" date="2024-03" db="EMBL/GenBank/DDBJ databases">
        <title>Human intestinal bacterial collection.</title>
        <authorList>
            <person name="Pauvert C."/>
            <person name="Hitch T.C.A."/>
            <person name="Clavel T."/>
        </authorList>
    </citation>
    <scope>NUCLEOTIDE SEQUENCE [LARGE SCALE GENOMIC DNA]</scope>
    <source>
        <strain evidence="1 2">CLA-JM-H11</strain>
    </source>
</reference>
<dbReference type="Pfam" id="PF01263">
    <property type="entry name" value="Aldose_epim"/>
    <property type="match status" value="1"/>
</dbReference>
<dbReference type="SUPFAM" id="SSF74650">
    <property type="entry name" value="Galactose mutarotase-like"/>
    <property type="match status" value="1"/>
</dbReference>
<dbReference type="RefSeq" id="WP_349214729.1">
    <property type="nucleotide sequence ID" value="NZ_JBBMFA010000050.1"/>
</dbReference>
<organism evidence="1 2">
    <name type="scientific">Ruthenibacterium intestinale</name>
    <dbReference type="NCBI Taxonomy" id="3133163"/>
    <lineage>
        <taxon>Bacteria</taxon>
        <taxon>Bacillati</taxon>
        <taxon>Bacillota</taxon>
        <taxon>Clostridia</taxon>
        <taxon>Eubacteriales</taxon>
        <taxon>Oscillospiraceae</taxon>
        <taxon>Ruthenibacterium</taxon>
    </lineage>
</organism>
<dbReference type="InterPro" id="IPR011013">
    <property type="entry name" value="Gal_mutarotase_sf_dom"/>
</dbReference>
<comment type="caution">
    <text evidence="1">The sequence shown here is derived from an EMBL/GenBank/DDBJ whole genome shotgun (WGS) entry which is preliminary data.</text>
</comment>
<sequence length="284" mass="31493">MFTVTKTPFGEYTAYVLADTDAGTTATVVPEKGGMVVSMTKNGEEYSWLRHPNFELPERPRCGVPACFPVCGPTPDEGNEFEGGRYPMVVHGILHTTPWEYAGQSTQNGAAVTVTVTDNEESRKSYPYGFRVTVTYTLKGSVLRFDQKYENTGDKAMPFSFGFHPYFSISAVDNLVWDLTAESVRDAATGELTPFTGVDFPYDPDQTTRHYAGVKSPMSFTDKGNGHHVTVRFDEHFTNAVLWQQGAEKFVCMEPWNGYPGSMRGKHEVLEAGKSLAASFEIEI</sequence>
<dbReference type="PANTHER" id="PTHR11122">
    <property type="entry name" value="APOSPORY-ASSOCIATED PROTEIN C-RELATED"/>
    <property type="match status" value="1"/>
</dbReference>